<gene>
    <name evidence="1" type="ORF">M9458_057949</name>
</gene>
<feature type="non-terminal residue" evidence="1">
    <location>
        <position position="1"/>
    </location>
</feature>
<feature type="non-terminal residue" evidence="1">
    <location>
        <position position="106"/>
    </location>
</feature>
<sequence length="106" mass="12248">GVNTFSDLYIDSGEENEDLFKRNCPKDDQFLPLPPPPDNYEEVAPNTPTDVATVLEKLTECFSTFEEQITSLNQRVSEQVTITDFEAQRKATEEKLLYRIDRECNR</sequence>
<organism evidence="1 2">
    <name type="scientific">Cirrhinus mrigala</name>
    <name type="common">Mrigala</name>
    <dbReference type="NCBI Taxonomy" id="683832"/>
    <lineage>
        <taxon>Eukaryota</taxon>
        <taxon>Metazoa</taxon>
        <taxon>Chordata</taxon>
        <taxon>Craniata</taxon>
        <taxon>Vertebrata</taxon>
        <taxon>Euteleostomi</taxon>
        <taxon>Actinopterygii</taxon>
        <taxon>Neopterygii</taxon>
        <taxon>Teleostei</taxon>
        <taxon>Ostariophysi</taxon>
        <taxon>Cypriniformes</taxon>
        <taxon>Cyprinidae</taxon>
        <taxon>Labeoninae</taxon>
        <taxon>Labeonini</taxon>
        <taxon>Cirrhinus</taxon>
    </lineage>
</organism>
<reference evidence="1 2" key="1">
    <citation type="submission" date="2024-05" db="EMBL/GenBank/DDBJ databases">
        <title>Genome sequencing and assembly of Indian major carp, Cirrhinus mrigala (Hamilton, 1822).</title>
        <authorList>
            <person name="Mohindra V."/>
            <person name="Chowdhury L.M."/>
            <person name="Lal K."/>
            <person name="Jena J.K."/>
        </authorList>
    </citation>
    <scope>NUCLEOTIDE SEQUENCE [LARGE SCALE GENOMIC DNA]</scope>
    <source>
        <strain evidence="1">CM1030</strain>
        <tissue evidence="1">Blood</tissue>
    </source>
</reference>
<dbReference type="AlphaFoldDB" id="A0ABD0MAI3"/>
<comment type="caution">
    <text evidence="1">The sequence shown here is derived from an EMBL/GenBank/DDBJ whole genome shotgun (WGS) entry which is preliminary data.</text>
</comment>
<protein>
    <submittedName>
        <fullName evidence="1">Uncharacterized protein</fullName>
    </submittedName>
</protein>
<dbReference type="EMBL" id="JAMKFB020000908">
    <property type="protein sequence ID" value="KAL0146609.1"/>
    <property type="molecule type" value="Genomic_DNA"/>
</dbReference>
<evidence type="ECO:0000313" key="1">
    <source>
        <dbReference type="EMBL" id="KAL0146609.1"/>
    </source>
</evidence>
<dbReference type="Proteomes" id="UP001529510">
    <property type="component" value="Unassembled WGS sequence"/>
</dbReference>
<proteinExistence type="predicted"/>
<accession>A0ABD0MAI3</accession>
<keyword evidence="2" id="KW-1185">Reference proteome</keyword>
<name>A0ABD0MAI3_CIRMR</name>
<evidence type="ECO:0000313" key="2">
    <source>
        <dbReference type="Proteomes" id="UP001529510"/>
    </source>
</evidence>